<dbReference type="AlphaFoldDB" id="A0AAN7VVS9"/>
<feature type="domain" description="Zn(2)-C6 fungal-type" evidence="10">
    <location>
        <begin position="141"/>
        <end position="175"/>
    </location>
</feature>
<feature type="region of interest" description="Disordered" evidence="9">
    <location>
        <begin position="1"/>
        <end position="49"/>
    </location>
</feature>
<evidence type="ECO:0000313" key="12">
    <source>
        <dbReference type="Proteomes" id="UP001310594"/>
    </source>
</evidence>
<dbReference type="InterPro" id="IPR051089">
    <property type="entry name" value="prtT"/>
</dbReference>
<protein>
    <recommendedName>
        <fullName evidence="10">Zn(2)-C6 fungal-type domain-containing protein</fullName>
    </recommendedName>
</protein>
<organism evidence="11 12">
    <name type="scientific">Elasticomyces elasticus</name>
    <dbReference type="NCBI Taxonomy" id="574655"/>
    <lineage>
        <taxon>Eukaryota</taxon>
        <taxon>Fungi</taxon>
        <taxon>Dikarya</taxon>
        <taxon>Ascomycota</taxon>
        <taxon>Pezizomycotina</taxon>
        <taxon>Dothideomycetes</taxon>
        <taxon>Dothideomycetidae</taxon>
        <taxon>Mycosphaerellales</taxon>
        <taxon>Teratosphaeriaceae</taxon>
        <taxon>Elasticomyces</taxon>
    </lineage>
</organism>
<comment type="subcellular location">
    <subcellularLocation>
        <location evidence="1">Nucleus</location>
    </subcellularLocation>
</comment>
<keyword evidence="2" id="KW-0479">Metal-binding</keyword>
<evidence type="ECO:0000256" key="8">
    <source>
        <dbReference type="SAM" id="Coils"/>
    </source>
</evidence>
<sequence>MSGQIDPRLSLHHYAPLPPPVHTEQRLPPVTHGLAQQPSSYPPGNRADREAAYSNNAQPYYYPQAHTQQQHPQHQQQNHGTPATPLQYHSAPRTNSASNQASPNLAYQNPPSDTLEGSPEQHDGEGGGEGANGDDPKRPRACEACRGLKVRCDQDPLQPEIPCKRCAKAGRPCIITQPSRKRQKKADSRVAELEKKLDALTAALHQSQGSNAFAQQAGAGAPMAEALSARNGSSGQYSQAFDDSPVEGTKAGGPVAIPSRKRRLEETDQTPYDPTADPQLTAHLSRRTSTSGGNADDPVRKHFAEIDRSWAPTEDSKRYLHHTTPEEFTARVNSFINPSLAATIFERFVTTLSPHLPAVVFPPNTTAEQVFSEKPILYVSILSAASFGTLHPDTSKALAREAVGAIADCVVRNGAKSLELIQAMQVMALWYKPPEKAEQTNFYQIIHMAAVMALDIGLGKRFNPAKARRGFGGPNAKFAPGPSKSLPQDSDTLEARRAWLGCYYLCASASMVLRRPNLVRWTNYMKECIEVLETHPDAYESDKLFCQHVKIQHICEDIGLQFLMDDNTATISITDPKVSYALNVLENQLKDWKAQVPKGLQGPGLQFFEHVTSLYLHEIALHFNHNIEDFRLPFTEESLKSVNNTTDTLTQNQMAALEACLRAAHGILDTMLGYEKDVIKSLPMLLFFVRCVYAIVILIKMHVAVCTPGSELGKMMTQKQLKVEYYVEGLIDLFGHVAKDGEDFRPHPKILRILTVLREWFEKHKENVAAQAKGLSSAKPKAKGKSKAAASSVKQEERQRNEYGQQTPLHMLSQVATGSQQQAPQQLQQQQQNQRSNSTDQWTFNSGGPLMEYGRQPAPGHPDNRFPAWAQQQQGGTPLTAPSTAAMTPEQFAAMEQQQAQQHSAQFMPGMLVDPSNQDYGWGSGFEQAMDIALGGVDGLQGNGLDTWFLGDSMAPFSFPNGDGVGGQW</sequence>
<dbReference type="PANTHER" id="PTHR31845:SF39">
    <property type="entry name" value="TRANSCRIPTION FACTOR PBCR-RELATED"/>
    <property type="match status" value="1"/>
</dbReference>
<dbReference type="FunFam" id="4.10.240.10:FF:000003">
    <property type="entry name" value="C6 transcription factor (Leu3)"/>
    <property type="match status" value="1"/>
</dbReference>
<dbReference type="Proteomes" id="UP001310594">
    <property type="component" value="Unassembled WGS sequence"/>
</dbReference>
<dbReference type="Pfam" id="PF00172">
    <property type="entry name" value="Zn_clus"/>
    <property type="match status" value="1"/>
</dbReference>
<evidence type="ECO:0000256" key="6">
    <source>
        <dbReference type="ARBA" id="ARBA00023163"/>
    </source>
</evidence>
<dbReference type="GO" id="GO:0005634">
    <property type="term" value="C:nucleus"/>
    <property type="evidence" value="ECO:0007669"/>
    <property type="project" value="UniProtKB-SubCell"/>
</dbReference>
<feature type="region of interest" description="Disordered" evidence="9">
    <location>
        <begin position="771"/>
        <end position="802"/>
    </location>
</feature>
<dbReference type="GO" id="GO:0000981">
    <property type="term" value="F:DNA-binding transcription factor activity, RNA polymerase II-specific"/>
    <property type="evidence" value="ECO:0007669"/>
    <property type="project" value="InterPro"/>
</dbReference>
<dbReference type="GO" id="GO:0000976">
    <property type="term" value="F:transcription cis-regulatory region binding"/>
    <property type="evidence" value="ECO:0007669"/>
    <property type="project" value="TreeGrafter"/>
</dbReference>
<evidence type="ECO:0000313" key="11">
    <source>
        <dbReference type="EMBL" id="KAK5690235.1"/>
    </source>
</evidence>
<gene>
    <name evidence="11" type="ORF">LTR97_012423</name>
</gene>
<evidence type="ECO:0000256" key="3">
    <source>
        <dbReference type="ARBA" id="ARBA00022833"/>
    </source>
</evidence>
<feature type="compositionally biased region" description="Polar residues" evidence="9">
    <location>
        <begin position="230"/>
        <end position="241"/>
    </location>
</feature>
<dbReference type="SMART" id="SM00066">
    <property type="entry name" value="GAL4"/>
    <property type="match status" value="1"/>
</dbReference>
<evidence type="ECO:0000256" key="4">
    <source>
        <dbReference type="ARBA" id="ARBA00023015"/>
    </source>
</evidence>
<dbReference type="Gene3D" id="4.10.240.10">
    <property type="entry name" value="Zn(2)-C6 fungal-type DNA-binding domain"/>
    <property type="match status" value="1"/>
</dbReference>
<evidence type="ECO:0000256" key="7">
    <source>
        <dbReference type="ARBA" id="ARBA00023242"/>
    </source>
</evidence>
<dbReference type="GO" id="GO:0008270">
    <property type="term" value="F:zinc ion binding"/>
    <property type="evidence" value="ECO:0007669"/>
    <property type="project" value="InterPro"/>
</dbReference>
<feature type="region of interest" description="Disordered" evidence="9">
    <location>
        <begin position="229"/>
        <end position="301"/>
    </location>
</feature>
<dbReference type="InterPro" id="IPR001138">
    <property type="entry name" value="Zn2Cys6_DnaBD"/>
</dbReference>
<feature type="compositionally biased region" description="Polar residues" evidence="9">
    <location>
        <begin position="835"/>
        <end position="846"/>
    </location>
</feature>
<feature type="coiled-coil region" evidence="8">
    <location>
        <begin position="183"/>
        <end position="210"/>
    </location>
</feature>
<comment type="caution">
    <text evidence="11">The sequence shown here is derived from an EMBL/GenBank/DDBJ whole genome shotgun (WGS) entry which is preliminary data.</text>
</comment>
<feature type="region of interest" description="Disordered" evidence="9">
    <location>
        <begin position="65"/>
        <end position="138"/>
    </location>
</feature>
<name>A0AAN7VVS9_9PEZI</name>
<dbReference type="SUPFAM" id="SSF57701">
    <property type="entry name" value="Zn2/Cys6 DNA-binding domain"/>
    <property type="match status" value="1"/>
</dbReference>
<evidence type="ECO:0000259" key="10">
    <source>
        <dbReference type="PROSITE" id="PS50048"/>
    </source>
</evidence>
<keyword evidence="3" id="KW-0862">Zinc</keyword>
<evidence type="ECO:0000256" key="5">
    <source>
        <dbReference type="ARBA" id="ARBA00023125"/>
    </source>
</evidence>
<keyword evidence="5" id="KW-0238">DNA-binding</keyword>
<keyword evidence="6" id="KW-0804">Transcription</keyword>
<evidence type="ECO:0000256" key="1">
    <source>
        <dbReference type="ARBA" id="ARBA00004123"/>
    </source>
</evidence>
<dbReference type="PROSITE" id="PS00463">
    <property type="entry name" value="ZN2_CY6_FUNGAL_1"/>
    <property type="match status" value="1"/>
</dbReference>
<keyword evidence="8" id="KW-0175">Coiled coil</keyword>
<feature type="compositionally biased region" description="Polar residues" evidence="9">
    <location>
        <begin position="92"/>
        <end position="112"/>
    </location>
</feature>
<evidence type="ECO:0000256" key="9">
    <source>
        <dbReference type="SAM" id="MobiDB-lite"/>
    </source>
</evidence>
<accession>A0AAN7VVS9</accession>
<dbReference type="PROSITE" id="PS50048">
    <property type="entry name" value="ZN2_CY6_FUNGAL_2"/>
    <property type="match status" value="1"/>
</dbReference>
<keyword evidence="7" id="KW-0539">Nucleus</keyword>
<dbReference type="EMBL" id="JAVRQU010000026">
    <property type="protein sequence ID" value="KAK5690235.1"/>
    <property type="molecule type" value="Genomic_DNA"/>
</dbReference>
<proteinExistence type="predicted"/>
<dbReference type="CDD" id="cd12148">
    <property type="entry name" value="fungal_TF_MHR"/>
    <property type="match status" value="1"/>
</dbReference>
<evidence type="ECO:0000256" key="2">
    <source>
        <dbReference type="ARBA" id="ARBA00022723"/>
    </source>
</evidence>
<keyword evidence="4" id="KW-0805">Transcription regulation</keyword>
<reference evidence="11" key="1">
    <citation type="submission" date="2023-08" db="EMBL/GenBank/DDBJ databases">
        <title>Black Yeasts Isolated from many extreme environments.</title>
        <authorList>
            <person name="Coleine C."/>
            <person name="Stajich J.E."/>
            <person name="Selbmann L."/>
        </authorList>
    </citation>
    <scope>NUCLEOTIDE SEQUENCE</scope>
    <source>
        <strain evidence="11">CCFEE 5810</strain>
    </source>
</reference>
<dbReference type="InterPro" id="IPR036864">
    <property type="entry name" value="Zn2-C6_fun-type_DNA-bd_sf"/>
</dbReference>
<dbReference type="PANTHER" id="PTHR31845">
    <property type="entry name" value="FINGER DOMAIN PROTEIN, PUTATIVE-RELATED"/>
    <property type="match status" value="1"/>
</dbReference>
<feature type="region of interest" description="Disordered" evidence="9">
    <location>
        <begin position="815"/>
        <end position="863"/>
    </location>
</feature>
<dbReference type="GO" id="GO:0001216">
    <property type="term" value="F:DNA-binding transcription activator activity"/>
    <property type="evidence" value="ECO:0007669"/>
    <property type="project" value="UniProtKB-ARBA"/>
</dbReference>
<feature type="compositionally biased region" description="Low complexity" evidence="9">
    <location>
        <begin position="65"/>
        <end position="77"/>
    </location>
</feature>
<feature type="compositionally biased region" description="Low complexity" evidence="9">
    <location>
        <begin position="820"/>
        <end position="834"/>
    </location>
</feature>
<dbReference type="CDD" id="cd00067">
    <property type="entry name" value="GAL4"/>
    <property type="match status" value="1"/>
</dbReference>